<dbReference type="PANTHER" id="PTHR42973:SF22">
    <property type="entry name" value="FAD-BINDING PCMH-TYPE DOMAIN-CONTAINING PROTEIN-RELATED"/>
    <property type="match status" value="1"/>
</dbReference>
<sequence length="484" mass="51961">MAFPLKLAASCCAALSVLLPNITSFPSSSTYESSVTSYYTTQAASLRPACIVSPETAEHVAKAVRLLTHRSLTPAEDNKGACLFAIRSGGHAPKANAANIDKGVTLDLRRLNSIDVSRSRSGVSVGVGNTWDTVYAKLDALNLSVTGGRTAGVGVGGLSLGGGISYFGTRYGWTSDTITNFEVVLANGSIVNANENSAPDLHWALKGGSNNFGVVTRVDLKAFEQGPIWGGTLLYPETVWGNTAQELAKINSPDTYDEYAAIFISWAYSYSIGTVIGNTMAYTKPVENPPVFAGLTNLPTLFGTTGISNMTQLAIDLGNQQSYNKRQLWATNTIISTEATINATYLRFNESVQAFRSVANIVVAYTLEPFPPALYARHGDTNPFGLGTNKTQSLLISGFTASWTDPADDDQVEKAARALIDAIDNDARRLGTYNPFLYLNYAAPWQDPIASYGAENVRKLHKVAREVDPQGVFTHQVPGGFKIR</sequence>
<organism evidence="7 8">
    <name type="scientific">Xylaria hypoxylon</name>
    <dbReference type="NCBI Taxonomy" id="37992"/>
    <lineage>
        <taxon>Eukaryota</taxon>
        <taxon>Fungi</taxon>
        <taxon>Dikarya</taxon>
        <taxon>Ascomycota</taxon>
        <taxon>Pezizomycotina</taxon>
        <taxon>Sordariomycetes</taxon>
        <taxon>Xylariomycetidae</taxon>
        <taxon>Xylariales</taxon>
        <taxon>Xylariaceae</taxon>
        <taxon>Xylaria</taxon>
    </lineage>
</organism>
<comment type="similarity">
    <text evidence="1">Belongs to the oxygen-dependent FAD-linked oxidoreductase family.</text>
</comment>
<dbReference type="GO" id="GO:0016491">
    <property type="term" value="F:oxidoreductase activity"/>
    <property type="evidence" value="ECO:0007669"/>
    <property type="project" value="UniProtKB-KW"/>
</dbReference>
<proteinExistence type="inferred from homology"/>
<dbReference type="EMBL" id="SKBN01000047">
    <property type="protein sequence ID" value="TGJ85359.1"/>
    <property type="molecule type" value="Genomic_DNA"/>
</dbReference>
<keyword evidence="8" id="KW-1185">Reference proteome</keyword>
<name>A0A4Z0YM56_9PEZI</name>
<dbReference type="AlphaFoldDB" id="A0A4Z0YM56"/>
<dbReference type="Pfam" id="PF01565">
    <property type="entry name" value="FAD_binding_4"/>
    <property type="match status" value="1"/>
</dbReference>
<comment type="caution">
    <text evidence="7">The sequence shown here is derived from an EMBL/GenBank/DDBJ whole genome shotgun (WGS) entry which is preliminary data.</text>
</comment>
<evidence type="ECO:0000259" key="6">
    <source>
        <dbReference type="PROSITE" id="PS51387"/>
    </source>
</evidence>
<keyword evidence="2" id="KW-0285">Flavoprotein</keyword>
<dbReference type="PROSITE" id="PS51387">
    <property type="entry name" value="FAD_PCMH"/>
    <property type="match status" value="1"/>
</dbReference>
<dbReference type="InterPro" id="IPR016169">
    <property type="entry name" value="FAD-bd_PCMH_sub2"/>
</dbReference>
<reference evidence="7 8" key="1">
    <citation type="submission" date="2019-03" db="EMBL/GenBank/DDBJ databases">
        <title>Draft genome sequence of Xylaria hypoxylon DSM 108379, a ubiquitous saprotrophic-parasitic fungi on hardwood.</title>
        <authorList>
            <person name="Buettner E."/>
            <person name="Leonhardt S."/>
            <person name="Gebauer A.M."/>
            <person name="Liers C."/>
            <person name="Hofrichter M."/>
            <person name="Kellner H."/>
        </authorList>
    </citation>
    <scope>NUCLEOTIDE SEQUENCE [LARGE SCALE GENOMIC DNA]</scope>
    <source>
        <strain evidence="7 8">DSM 108379</strain>
    </source>
</reference>
<keyword evidence="3" id="KW-0274">FAD</keyword>
<feature type="domain" description="FAD-binding PCMH-type" evidence="6">
    <location>
        <begin position="44"/>
        <end position="225"/>
    </location>
</feature>
<evidence type="ECO:0000256" key="3">
    <source>
        <dbReference type="ARBA" id="ARBA00022827"/>
    </source>
</evidence>
<evidence type="ECO:0000256" key="1">
    <source>
        <dbReference type="ARBA" id="ARBA00005466"/>
    </source>
</evidence>
<dbReference type="InterPro" id="IPR016166">
    <property type="entry name" value="FAD-bd_PCMH"/>
</dbReference>
<evidence type="ECO:0000313" key="8">
    <source>
        <dbReference type="Proteomes" id="UP000297716"/>
    </source>
</evidence>
<feature type="chain" id="PRO_5021398170" description="FAD-binding PCMH-type domain-containing protein" evidence="5">
    <location>
        <begin position="25"/>
        <end position="484"/>
    </location>
</feature>
<dbReference type="InterPro" id="IPR006094">
    <property type="entry name" value="Oxid_FAD_bind_N"/>
</dbReference>
<dbReference type="GO" id="GO:0071949">
    <property type="term" value="F:FAD binding"/>
    <property type="evidence" value="ECO:0007669"/>
    <property type="project" value="InterPro"/>
</dbReference>
<gene>
    <name evidence="7" type="ORF">E0Z10_g3428</name>
</gene>
<accession>A0A4Z0YM56</accession>
<feature type="signal peptide" evidence="5">
    <location>
        <begin position="1"/>
        <end position="24"/>
    </location>
</feature>
<dbReference type="Proteomes" id="UP000297716">
    <property type="component" value="Unassembled WGS sequence"/>
</dbReference>
<dbReference type="OrthoDB" id="2151789at2759"/>
<dbReference type="STRING" id="37992.A0A4Z0YM56"/>
<protein>
    <recommendedName>
        <fullName evidence="6">FAD-binding PCMH-type domain-containing protein</fullName>
    </recommendedName>
</protein>
<evidence type="ECO:0000313" key="7">
    <source>
        <dbReference type="EMBL" id="TGJ85359.1"/>
    </source>
</evidence>
<dbReference type="SUPFAM" id="SSF56176">
    <property type="entry name" value="FAD-binding/transporter-associated domain-like"/>
    <property type="match status" value="1"/>
</dbReference>
<keyword evidence="5" id="KW-0732">Signal</keyword>
<evidence type="ECO:0000256" key="5">
    <source>
        <dbReference type="SAM" id="SignalP"/>
    </source>
</evidence>
<evidence type="ECO:0000256" key="4">
    <source>
        <dbReference type="ARBA" id="ARBA00023002"/>
    </source>
</evidence>
<evidence type="ECO:0000256" key="2">
    <source>
        <dbReference type="ARBA" id="ARBA00022630"/>
    </source>
</evidence>
<dbReference type="InterPro" id="IPR036318">
    <property type="entry name" value="FAD-bd_PCMH-like_sf"/>
</dbReference>
<keyword evidence="4" id="KW-0560">Oxidoreductase</keyword>
<dbReference type="InterPro" id="IPR050416">
    <property type="entry name" value="FAD-linked_Oxidoreductase"/>
</dbReference>
<dbReference type="PANTHER" id="PTHR42973">
    <property type="entry name" value="BINDING OXIDOREDUCTASE, PUTATIVE (AFU_ORTHOLOGUE AFUA_1G17690)-RELATED"/>
    <property type="match status" value="1"/>
</dbReference>
<dbReference type="Gene3D" id="3.30.465.10">
    <property type="match status" value="1"/>
</dbReference>